<dbReference type="EMBL" id="CP016379">
    <property type="protein sequence ID" value="AZR73971.1"/>
    <property type="molecule type" value="Genomic_DNA"/>
</dbReference>
<evidence type="ECO:0000256" key="3">
    <source>
        <dbReference type="ARBA" id="ARBA00022679"/>
    </source>
</evidence>
<evidence type="ECO:0000256" key="1">
    <source>
        <dbReference type="ARBA" id="ARBA00022516"/>
    </source>
</evidence>
<dbReference type="CDD" id="cd03352">
    <property type="entry name" value="LbH_LpxD"/>
    <property type="match status" value="1"/>
</dbReference>
<dbReference type="NCBIfam" id="NF002060">
    <property type="entry name" value="PRK00892.1"/>
    <property type="match status" value="1"/>
</dbReference>
<dbReference type="GO" id="GO:0016410">
    <property type="term" value="F:N-acyltransferase activity"/>
    <property type="evidence" value="ECO:0007669"/>
    <property type="project" value="InterPro"/>
</dbReference>
<comment type="subunit">
    <text evidence="7">Homotrimer.</text>
</comment>
<dbReference type="InterPro" id="IPR011004">
    <property type="entry name" value="Trimer_LpxA-like_sf"/>
</dbReference>
<feature type="domain" description="UDP-3-O-[3-hydroxymyristoyl] glucosamine N-acyltransferase non-repeat region" evidence="9">
    <location>
        <begin position="31"/>
        <end position="86"/>
    </location>
</feature>
<evidence type="ECO:0000256" key="5">
    <source>
        <dbReference type="ARBA" id="ARBA00023098"/>
    </source>
</evidence>
<dbReference type="Pfam" id="PF04613">
    <property type="entry name" value="LpxD"/>
    <property type="match status" value="1"/>
</dbReference>
<dbReference type="UniPathway" id="UPA00973"/>
<dbReference type="AlphaFoldDB" id="A0A3S9T083"/>
<dbReference type="Pfam" id="PF00132">
    <property type="entry name" value="Hexapep"/>
    <property type="match status" value="2"/>
</dbReference>
<keyword evidence="5 7" id="KW-0443">Lipid metabolism</keyword>
<dbReference type="InterPro" id="IPR001451">
    <property type="entry name" value="Hexapep"/>
</dbReference>
<gene>
    <name evidence="7" type="primary">lpxD</name>
    <name evidence="10" type="ORF">BBF96_11560</name>
</gene>
<keyword evidence="6 7" id="KW-0012">Acyltransferase</keyword>
<dbReference type="PANTHER" id="PTHR43378">
    <property type="entry name" value="UDP-3-O-ACYLGLUCOSAMINE N-ACYLTRANSFERASE"/>
    <property type="match status" value="1"/>
</dbReference>
<dbReference type="RefSeq" id="WP_127017321.1">
    <property type="nucleotide sequence ID" value="NZ_CP016379.1"/>
</dbReference>
<keyword evidence="4 7" id="KW-0677">Repeat</keyword>
<keyword evidence="2 7" id="KW-0441">Lipid A biosynthesis</keyword>
<dbReference type="InterPro" id="IPR020573">
    <property type="entry name" value="UDP_GlcNAc_AcTrfase_non-rep"/>
</dbReference>
<proteinExistence type="inferred from homology"/>
<evidence type="ECO:0000259" key="9">
    <source>
        <dbReference type="Pfam" id="PF04613"/>
    </source>
</evidence>
<name>A0A3S9T083_9FIRM</name>
<dbReference type="OrthoDB" id="9782926at2"/>
<feature type="coiled-coil region" evidence="8">
    <location>
        <begin position="313"/>
        <end position="340"/>
    </location>
</feature>
<dbReference type="Gene3D" id="3.40.1390.10">
    <property type="entry name" value="MurE/MurF, N-terminal domain"/>
    <property type="match status" value="1"/>
</dbReference>
<comment type="similarity">
    <text evidence="7">Belongs to the transferase hexapeptide repeat family. LpxD subfamily.</text>
</comment>
<keyword evidence="11" id="KW-1185">Reference proteome</keyword>
<dbReference type="InterPro" id="IPR007691">
    <property type="entry name" value="LpxD"/>
</dbReference>
<evidence type="ECO:0000313" key="11">
    <source>
        <dbReference type="Proteomes" id="UP000267250"/>
    </source>
</evidence>
<sequence length="344" mass="36654">MKRLKDLAEIVGGNIIGDGDIMIVGVGSAKEGASYGTITFAETEEIHKEAEKTEAAAVIVPKTITKSSKTLVQVDNPRLAFARIAREFMPKPLVTGEIHPTSVIHPTAVIGEDVSIHPYAVIDEGVRIGPRTVIGPGVYVGKGVKIGADCEIHANVVIEYETRIGDRVIIHGGTVLGSDGYGFVTTKEGHYKIPQLGNVIIEDDVEIGANVTIDRGAIGSTIIGRGTKIDNLVHLAHNVETGPECLIVAQSGIAGSTKLGKRVTMAGQSGVFGHLKVGDYVTLAARGVITSNVESGSFLSGFPAIDHKQNYKIKAASRRVPELLKQIKTMEKRLAELEKKLEDK</sequence>
<dbReference type="HAMAP" id="MF_00523">
    <property type="entry name" value="LpxD"/>
    <property type="match status" value="1"/>
</dbReference>
<dbReference type="KEGG" id="aft:BBF96_11560"/>
<reference evidence="10 11" key="1">
    <citation type="submission" date="2016-07" db="EMBL/GenBank/DDBJ databases">
        <title>Genome and transcriptome analysis of iron-reducing fermentative bacteria Anoxybacter fermentans.</title>
        <authorList>
            <person name="Zeng X."/>
            <person name="Shao Z."/>
        </authorList>
    </citation>
    <scope>NUCLEOTIDE SEQUENCE [LARGE SCALE GENOMIC DNA]</scope>
    <source>
        <strain evidence="10 11">DY22613</strain>
    </source>
</reference>
<dbReference type="EC" id="2.3.1.191" evidence="7"/>
<evidence type="ECO:0000256" key="6">
    <source>
        <dbReference type="ARBA" id="ARBA00023315"/>
    </source>
</evidence>
<evidence type="ECO:0000256" key="2">
    <source>
        <dbReference type="ARBA" id="ARBA00022556"/>
    </source>
</evidence>
<evidence type="ECO:0000313" key="10">
    <source>
        <dbReference type="EMBL" id="AZR73971.1"/>
    </source>
</evidence>
<evidence type="ECO:0000256" key="8">
    <source>
        <dbReference type="SAM" id="Coils"/>
    </source>
</evidence>
<keyword evidence="3 7" id="KW-0808">Transferase</keyword>
<dbReference type="GO" id="GO:0009245">
    <property type="term" value="P:lipid A biosynthetic process"/>
    <property type="evidence" value="ECO:0007669"/>
    <property type="project" value="UniProtKB-UniRule"/>
</dbReference>
<evidence type="ECO:0000256" key="7">
    <source>
        <dbReference type="HAMAP-Rule" id="MF_00523"/>
    </source>
</evidence>
<dbReference type="SUPFAM" id="SSF51161">
    <property type="entry name" value="Trimeric LpxA-like enzymes"/>
    <property type="match status" value="1"/>
</dbReference>
<organism evidence="10 11">
    <name type="scientific">Anoxybacter fermentans</name>
    <dbReference type="NCBI Taxonomy" id="1323375"/>
    <lineage>
        <taxon>Bacteria</taxon>
        <taxon>Bacillati</taxon>
        <taxon>Bacillota</taxon>
        <taxon>Clostridia</taxon>
        <taxon>Halanaerobiales</taxon>
        <taxon>Anoxybacter</taxon>
    </lineage>
</organism>
<dbReference type="Gene3D" id="2.160.10.10">
    <property type="entry name" value="Hexapeptide repeat proteins"/>
    <property type="match status" value="1"/>
</dbReference>
<dbReference type="Proteomes" id="UP000267250">
    <property type="component" value="Chromosome"/>
</dbReference>
<evidence type="ECO:0000256" key="4">
    <source>
        <dbReference type="ARBA" id="ARBA00022737"/>
    </source>
</evidence>
<dbReference type="NCBIfam" id="TIGR01853">
    <property type="entry name" value="lipid_A_lpxD"/>
    <property type="match status" value="1"/>
</dbReference>
<comment type="function">
    <text evidence="7">Catalyzes the N-acylation of UDP-3-O-acylglucosamine using 3-hydroxyacyl-ACP as the acyl donor. Is involved in the biosynthesis of lipid A, a phosphorylated glycolipid that anchors the lipopolysaccharide to the outer membrane of the cell.</text>
</comment>
<protein>
    <recommendedName>
        <fullName evidence="7">UDP-3-O-acylglucosamine N-acyltransferase</fullName>
        <ecNumber evidence="7">2.3.1.191</ecNumber>
    </recommendedName>
</protein>
<keyword evidence="8" id="KW-0175">Coiled coil</keyword>
<feature type="active site" description="Proton acceptor" evidence="7">
    <location>
        <position position="237"/>
    </location>
</feature>
<accession>A0A3S9T083</accession>
<dbReference type="Pfam" id="PF14602">
    <property type="entry name" value="Hexapep_2"/>
    <property type="match status" value="1"/>
</dbReference>
<dbReference type="PANTHER" id="PTHR43378:SF2">
    <property type="entry name" value="UDP-3-O-ACYLGLUCOSAMINE N-ACYLTRANSFERASE 1, MITOCHONDRIAL-RELATED"/>
    <property type="match status" value="1"/>
</dbReference>
<dbReference type="GO" id="GO:0103118">
    <property type="term" value="F:UDP-3-O-[(3R)-3-hydroxyacyl]-glucosamine N-acyltransferase activity"/>
    <property type="evidence" value="ECO:0007669"/>
    <property type="project" value="UniProtKB-EC"/>
</dbReference>
<comment type="catalytic activity">
    <reaction evidence="7">
        <text>a UDP-3-O-[(3R)-3-hydroxyacyl]-alpha-D-glucosamine + a (3R)-hydroxyacyl-[ACP] = a UDP-2-N,3-O-bis[(3R)-3-hydroxyacyl]-alpha-D-glucosamine + holo-[ACP] + H(+)</text>
        <dbReference type="Rhea" id="RHEA:53836"/>
        <dbReference type="Rhea" id="RHEA-COMP:9685"/>
        <dbReference type="Rhea" id="RHEA-COMP:9945"/>
        <dbReference type="ChEBI" id="CHEBI:15378"/>
        <dbReference type="ChEBI" id="CHEBI:64479"/>
        <dbReference type="ChEBI" id="CHEBI:78827"/>
        <dbReference type="ChEBI" id="CHEBI:137740"/>
        <dbReference type="ChEBI" id="CHEBI:137748"/>
        <dbReference type="EC" id="2.3.1.191"/>
    </reaction>
</comment>
<keyword evidence="1 7" id="KW-0444">Lipid biosynthesis</keyword>
<comment type="pathway">
    <text evidence="7">Bacterial outer membrane biogenesis; LPS lipid A biosynthesis.</text>
</comment>
<dbReference type="GO" id="GO:0016020">
    <property type="term" value="C:membrane"/>
    <property type="evidence" value="ECO:0007669"/>
    <property type="project" value="GOC"/>
</dbReference>